<feature type="transmembrane region" description="Helical" evidence="2">
    <location>
        <begin position="20"/>
        <end position="38"/>
    </location>
</feature>
<dbReference type="AlphaFoldDB" id="A0A0J6Y7L3"/>
<evidence type="ECO:0000256" key="2">
    <source>
        <dbReference type="SAM" id="Phobius"/>
    </source>
</evidence>
<keyword evidence="2" id="KW-0472">Membrane</keyword>
<dbReference type="Proteomes" id="UP000054565">
    <property type="component" value="Unassembled WGS sequence"/>
</dbReference>
<evidence type="ECO:0000313" key="4">
    <source>
        <dbReference type="Proteomes" id="UP000054565"/>
    </source>
</evidence>
<protein>
    <submittedName>
        <fullName evidence="3">Uncharacterized protein</fullName>
    </submittedName>
</protein>
<organism evidence="3 4">
    <name type="scientific">Coccidioides immitis RMSCC 2394</name>
    <dbReference type="NCBI Taxonomy" id="404692"/>
    <lineage>
        <taxon>Eukaryota</taxon>
        <taxon>Fungi</taxon>
        <taxon>Dikarya</taxon>
        <taxon>Ascomycota</taxon>
        <taxon>Pezizomycotina</taxon>
        <taxon>Eurotiomycetes</taxon>
        <taxon>Eurotiomycetidae</taxon>
        <taxon>Onygenales</taxon>
        <taxon>Onygenaceae</taxon>
        <taxon>Coccidioides</taxon>
    </lineage>
</organism>
<feature type="compositionally biased region" description="Basic and acidic residues" evidence="1">
    <location>
        <begin position="81"/>
        <end position="90"/>
    </location>
</feature>
<sequence>MAGTEPTPTAAMLVMIFHDRMGIAFLLFIPGSISIHLLSPPELRKTEAENLRHGIGKLCDHRRRIAGRHYDPFLAAVEETARRTEYGEQNKKRRSGRKNVS</sequence>
<keyword evidence="2" id="KW-0812">Transmembrane</keyword>
<evidence type="ECO:0000313" key="3">
    <source>
        <dbReference type="EMBL" id="KMP04666.1"/>
    </source>
</evidence>
<proteinExistence type="predicted"/>
<feature type="compositionally biased region" description="Basic residues" evidence="1">
    <location>
        <begin position="91"/>
        <end position="101"/>
    </location>
</feature>
<accession>A0A0J6Y7L3</accession>
<dbReference type="EMBL" id="DS028095">
    <property type="protein sequence ID" value="KMP04666.1"/>
    <property type="molecule type" value="Genomic_DNA"/>
</dbReference>
<evidence type="ECO:0000256" key="1">
    <source>
        <dbReference type="SAM" id="MobiDB-lite"/>
    </source>
</evidence>
<gene>
    <name evidence="3" type="ORF">CIRG_04347</name>
</gene>
<name>A0A0J6Y7L3_COCIT</name>
<reference evidence="4" key="1">
    <citation type="journal article" date="2010" name="Genome Res.">
        <title>Population genomic sequencing of Coccidioides fungi reveals recent hybridization and transposon control.</title>
        <authorList>
            <person name="Neafsey D.E."/>
            <person name="Barker B.M."/>
            <person name="Sharpton T.J."/>
            <person name="Stajich J.E."/>
            <person name="Park D.J."/>
            <person name="Whiston E."/>
            <person name="Hung C.-Y."/>
            <person name="McMahan C."/>
            <person name="White J."/>
            <person name="Sykes S."/>
            <person name="Heiman D."/>
            <person name="Young S."/>
            <person name="Zeng Q."/>
            <person name="Abouelleil A."/>
            <person name="Aftuck L."/>
            <person name="Bessette D."/>
            <person name="Brown A."/>
            <person name="FitzGerald M."/>
            <person name="Lui A."/>
            <person name="Macdonald J.P."/>
            <person name="Priest M."/>
            <person name="Orbach M.J."/>
            <person name="Galgiani J.N."/>
            <person name="Kirkland T.N."/>
            <person name="Cole G.T."/>
            <person name="Birren B.W."/>
            <person name="Henn M.R."/>
            <person name="Taylor J.W."/>
            <person name="Rounsley S.D."/>
        </authorList>
    </citation>
    <scope>NUCLEOTIDE SEQUENCE [LARGE SCALE GENOMIC DNA]</scope>
    <source>
        <strain evidence="4">RMSCC 2394</strain>
    </source>
</reference>
<keyword evidence="2" id="KW-1133">Transmembrane helix</keyword>
<feature type="region of interest" description="Disordered" evidence="1">
    <location>
        <begin position="81"/>
        <end position="101"/>
    </location>
</feature>